<dbReference type="InterPro" id="IPR001509">
    <property type="entry name" value="Epimerase_deHydtase"/>
</dbReference>
<sequence length="295" mass="30902">MMTVAIAGGTGLIGSALRASLEADGHRCLILSRSPGENTVRWDPETGEIDAGALAGVDAVVNLAGRNIGGRWSESVKREIRESRVAGTELLARLIAELEPKPRVFINASAIGYYGIERDGDLAEDAPAGEGFLADVCREWEAAAAPAIASGVRTVLLRNGVVLTPDGGALEKILTPFKAGIGGPIGDGKQWMSWIALDDVVGLIRFCLNHDSISGPVNATAPAPVTNAEFATTLGEVMDKPSAITTPAFAVKFAFGQMAEETVLSSVRVLPAKAEAAGYVFRFPTLQPALEHLLS</sequence>
<dbReference type="AlphaFoldDB" id="A0A842HI44"/>
<dbReference type="InterPro" id="IPR010099">
    <property type="entry name" value="SDR39U1"/>
</dbReference>
<evidence type="ECO:0000259" key="2">
    <source>
        <dbReference type="Pfam" id="PF01370"/>
    </source>
</evidence>
<protein>
    <submittedName>
        <fullName evidence="4">TIGR01777 family protein</fullName>
    </submittedName>
</protein>
<dbReference type="EMBL" id="JACHVB010000035">
    <property type="protein sequence ID" value="MBC2595207.1"/>
    <property type="molecule type" value="Genomic_DNA"/>
</dbReference>
<feature type="domain" description="DUF1731" evidence="3">
    <location>
        <begin position="246"/>
        <end position="293"/>
    </location>
</feature>
<comment type="similarity">
    <text evidence="1">Belongs to the NAD(P)-dependent epimerase/dehydratase family. SDR39U1 subfamily.</text>
</comment>
<dbReference type="Pfam" id="PF01370">
    <property type="entry name" value="Epimerase"/>
    <property type="match status" value="1"/>
</dbReference>
<keyword evidence="5" id="KW-1185">Reference proteome</keyword>
<proteinExistence type="inferred from homology"/>
<dbReference type="Pfam" id="PF08338">
    <property type="entry name" value="DUF1731"/>
    <property type="match status" value="1"/>
</dbReference>
<accession>A0A842HI44</accession>
<evidence type="ECO:0000313" key="4">
    <source>
        <dbReference type="EMBL" id="MBC2595207.1"/>
    </source>
</evidence>
<dbReference type="NCBIfam" id="TIGR01777">
    <property type="entry name" value="yfcH"/>
    <property type="match status" value="1"/>
</dbReference>
<dbReference type="RefSeq" id="WP_185676165.1">
    <property type="nucleotide sequence ID" value="NZ_JACHVB010000035.1"/>
</dbReference>
<evidence type="ECO:0000256" key="1">
    <source>
        <dbReference type="ARBA" id="ARBA00009353"/>
    </source>
</evidence>
<dbReference type="PANTHER" id="PTHR11092">
    <property type="entry name" value="SUGAR NUCLEOTIDE EPIMERASE RELATED"/>
    <property type="match status" value="1"/>
</dbReference>
<comment type="caution">
    <text evidence="4">The sequence shown here is derived from an EMBL/GenBank/DDBJ whole genome shotgun (WGS) entry which is preliminary data.</text>
</comment>
<dbReference type="CDD" id="cd05242">
    <property type="entry name" value="SDR_a8"/>
    <property type="match status" value="1"/>
</dbReference>
<dbReference type="InterPro" id="IPR036291">
    <property type="entry name" value="NAD(P)-bd_dom_sf"/>
</dbReference>
<dbReference type="InterPro" id="IPR013549">
    <property type="entry name" value="DUF1731"/>
</dbReference>
<reference evidence="4 5" key="1">
    <citation type="submission" date="2020-07" db="EMBL/GenBank/DDBJ databases">
        <authorList>
            <person name="Feng X."/>
        </authorList>
    </citation>
    <scope>NUCLEOTIDE SEQUENCE [LARGE SCALE GENOMIC DNA]</scope>
    <source>
        <strain evidence="4 5">JCM31066</strain>
    </source>
</reference>
<dbReference type="Proteomes" id="UP000546464">
    <property type="component" value="Unassembled WGS sequence"/>
</dbReference>
<dbReference type="SUPFAM" id="SSF51735">
    <property type="entry name" value="NAD(P)-binding Rossmann-fold domains"/>
    <property type="match status" value="1"/>
</dbReference>
<feature type="domain" description="NAD-dependent epimerase/dehydratase" evidence="2">
    <location>
        <begin position="5"/>
        <end position="211"/>
    </location>
</feature>
<organism evidence="4 5">
    <name type="scientific">Ruficoccus amylovorans</name>
    <dbReference type="NCBI Taxonomy" id="1804625"/>
    <lineage>
        <taxon>Bacteria</taxon>
        <taxon>Pseudomonadati</taxon>
        <taxon>Verrucomicrobiota</taxon>
        <taxon>Opitutia</taxon>
        <taxon>Puniceicoccales</taxon>
        <taxon>Cerasicoccaceae</taxon>
        <taxon>Ruficoccus</taxon>
    </lineage>
</organism>
<dbReference type="PANTHER" id="PTHR11092:SF0">
    <property type="entry name" value="EPIMERASE FAMILY PROTEIN SDR39U1"/>
    <property type="match status" value="1"/>
</dbReference>
<evidence type="ECO:0000313" key="5">
    <source>
        <dbReference type="Proteomes" id="UP000546464"/>
    </source>
</evidence>
<gene>
    <name evidence="4" type="ORF">H5P28_13145</name>
</gene>
<evidence type="ECO:0000259" key="3">
    <source>
        <dbReference type="Pfam" id="PF08338"/>
    </source>
</evidence>
<dbReference type="Gene3D" id="3.40.50.720">
    <property type="entry name" value="NAD(P)-binding Rossmann-like Domain"/>
    <property type="match status" value="1"/>
</dbReference>
<name>A0A842HI44_9BACT</name>